<proteinExistence type="predicted"/>
<evidence type="ECO:0000313" key="2">
    <source>
        <dbReference type="Proteomes" id="UP000572268"/>
    </source>
</evidence>
<dbReference type="Proteomes" id="UP000572268">
    <property type="component" value="Unassembled WGS sequence"/>
</dbReference>
<dbReference type="EMBL" id="JABANN010000415">
    <property type="protein sequence ID" value="KAF4659821.1"/>
    <property type="molecule type" value="Genomic_DNA"/>
</dbReference>
<sequence>MSVDARETSSTLRLILDPEILNRILSRLTGSRYQAAEVEPPVLYKEMEWFAGISSNITIPVCDPVIYELKFNLTTPPITEEWPRWVHQTNEWGILLPTKSFGDLVASVDTVRGSMGVQEFPS</sequence>
<name>A0A7J6LLN0_PEROL</name>
<gene>
    <name evidence="1" type="ORF">FOL46_006438</name>
</gene>
<evidence type="ECO:0000313" key="1">
    <source>
        <dbReference type="EMBL" id="KAF4659821.1"/>
    </source>
</evidence>
<protein>
    <submittedName>
        <fullName evidence="1">Uncharacterized protein</fullName>
    </submittedName>
</protein>
<accession>A0A7J6LLN0</accession>
<comment type="caution">
    <text evidence="1">The sequence shown here is derived from an EMBL/GenBank/DDBJ whole genome shotgun (WGS) entry which is preliminary data.</text>
</comment>
<organism evidence="1 2">
    <name type="scientific">Perkinsus olseni</name>
    <name type="common">Perkinsus atlanticus</name>
    <dbReference type="NCBI Taxonomy" id="32597"/>
    <lineage>
        <taxon>Eukaryota</taxon>
        <taxon>Sar</taxon>
        <taxon>Alveolata</taxon>
        <taxon>Perkinsozoa</taxon>
        <taxon>Perkinsea</taxon>
        <taxon>Perkinsida</taxon>
        <taxon>Perkinsidae</taxon>
        <taxon>Perkinsus</taxon>
    </lineage>
</organism>
<reference evidence="1 2" key="1">
    <citation type="submission" date="2020-04" db="EMBL/GenBank/DDBJ databases">
        <title>Perkinsus olseni comparative genomics.</title>
        <authorList>
            <person name="Bogema D.R."/>
        </authorList>
    </citation>
    <scope>NUCLEOTIDE SEQUENCE [LARGE SCALE GENOMIC DNA]</scope>
    <source>
        <strain evidence="1">ATCC PRA-31</strain>
    </source>
</reference>
<dbReference type="AlphaFoldDB" id="A0A7J6LLN0"/>